<accession>A0A3D9HJY0</accession>
<comment type="caution">
    <text evidence="2">The sequence shown here is derived from an EMBL/GenBank/DDBJ whole genome shotgun (WGS) entry which is preliminary data.</text>
</comment>
<dbReference type="EMBL" id="QRDW01000005">
    <property type="protein sequence ID" value="RED49773.1"/>
    <property type="molecule type" value="Genomic_DNA"/>
</dbReference>
<evidence type="ECO:0000313" key="3">
    <source>
        <dbReference type="Proteomes" id="UP000256845"/>
    </source>
</evidence>
<protein>
    <recommendedName>
        <fullName evidence="4">DUF4164 family protein</fullName>
    </recommendedName>
</protein>
<name>A0A3D9HJY0_9PROT</name>
<feature type="coiled-coil region" evidence="1">
    <location>
        <begin position="1"/>
        <end position="59"/>
    </location>
</feature>
<keyword evidence="1" id="KW-0175">Coiled coil</keyword>
<evidence type="ECO:0000256" key="1">
    <source>
        <dbReference type="SAM" id="Coils"/>
    </source>
</evidence>
<keyword evidence="3" id="KW-1185">Reference proteome</keyword>
<reference evidence="2 3" key="1">
    <citation type="submission" date="2018-07" db="EMBL/GenBank/DDBJ databases">
        <title>Genomic Encyclopedia of Type Strains, Phase III (KMG-III): the genomes of soil and plant-associated and newly described type strains.</title>
        <authorList>
            <person name="Whitman W."/>
        </authorList>
    </citation>
    <scope>NUCLEOTIDE SEQUENCE [LARGE SCALE GENOMIC DNA]</scope>
    <source>
        <strain evidence="2 3">CECT 8488</strain>
    </source>
</reference>
<dbReference type="AlphaFoldDB" id="A0A3D9HJY0"/>
<evidence type="ECO:0000313" key="2">
    <source>
        <dbReference type="EMBL" id="RED49773.1"/>
    </source>
</evidence>
<gene>
    <name evidence="2" type="ORF">DFP90_105144</name>
</gene>
<dbReference type="RefSeq" id="WP_115937025.1">
    <property type="nucleotide sequence ID" value="NZ_QRDW01000005.1"/>
</dbReference>
<sequence>MTSLEEAKHRLETALARLDQAVSARLDDLSGLREGEAGHQELRQDCQTLRAENGELRQLTEQTASRLEVALTRLGNVLESTAS</sequence>
<organism evidence="2 3">
    <name type="scientific">Aestuariispira insulae</name>
    <dbReference type="NCBI Taxonomy" id="1461337"/>
    <lineage>
        <taxon>Bacteria</taxon>
        <taxon>Pseudomonadati</taxon>
        <taxon>Pseudomonadota</taxon>
        <taxon>Alphaproteobacteria</taxon>
        <taxon>Rhodospirillales</taxon>
        <taxon>Kiloniellaceae</taxon>
        <taxon>Aestuariispira</taxon>
    </lineage>
</organism>
<evidence type="ECO:0008006" key="4">
    <source>
        <dbReference type="Google" id="ProtNLM"/>
    </source>
</evidence>
<proteinExistence type="predicted"/>
<dbReference type="Proteomes" id="UP000256845">
    <property type="component" value="Unassembled WGS sequence"/>
</dbReference>